<feature type="compositionally biased region" description="Low complexity" evidence="1">
    <location>
        <begin position="182"/>
        <end position="191"/>
    </location>
</feature>
<feature type="region of interest" description="Disordered" evidence="1">
    <location>
        <begin position="578"/>
        <end position="599"/>
    </location>
</feature>
<feature type="compositionally biased region" description="Polar residues" evidence="1">
    <location>
        <begin position="106"/>
        <end position="125"/>
    </location>
</feature>
<feature type="region of interest" description="Disordered" evidence="1">
    <location>
        <begin position="153"/>
        <end position="370"/>
    </location>
</feature>
<dbReference type="OMA" id="PRKSCCC"/>
<feature type="compositionally biased region" description="Polar residues" evidence="1">
    <location>
        <begin position="276"/>
        <end position="289"/>
    </location>
</feature>
<protein>
    <submittedName>
        <fullName evidence="2">Uncharacterized protein</fullName>
    </submittedName>
</protein>
<feature type="region of interest" description="Disordered" evidence="1">
    <location>
        <begin position="91"/>
        <end position="139"/>
    </location>
</feature>
<feature type="compositionally biased region" description="Basic residues" evidence="1">
    <location>
        <begin position="153"/>
        <end position="175"/>
    </location>
</feature>
<evidence type="ECO:0000256" key="1">
    <source>
        <dbReference type="SAM" id="MobiDB-lite"/>
    </source>
</evidence>
<keyword evidence="3" id="KW-1185">Reference proteome</keyword>
<dbReference type="EMBL" id="KZ825113">
    <property type="protein sequence ID" value="PYI21995.1"/>
    <property type="molecule type" value="Genomic_DNA"/>
</dbReference>
<evidence type="ECO:0000313" key="3">
    <source>
        <dbReference type="Proteomes" id="UP000249829"/>
    </source>
</evidence>
<feature type="compositionally biased region" description="Basic and acidic residues" evidence="1">
    <location>
        <begin position="578"/>
        <end position="593"/>
    </location>
</feature>
<dbReference type="Proteomes" id="UP000249829">
    <property type="component" value="Unassembled WGS sequence"/>
</dbReference>
<evidence type="ECO:0000313" key="2">
    <source>
        <dbReference type="EMBL" id="PYI21995.1"/>
    </source>
</evidence>
<sequence>MYPAFNRVQSFCSSEDLVVSEAFDDFFDVCRPKKTAAEKETQRQRSLDLQADIDRRLDLDSCPPRPPCRSRRQTLDPTMCRLTDAVAVVASSEPSASNDVEMTEDAQPTASQSATPAVEVTAQTEQESDDDADMGMDGQPAASFADIVQARKAQRKLNKKERKKRQAKKPAKKKSSGPLHQTAATAVAAAPSLPPPPPPPPLSPPPPPSTPPSPPPSPPTLPLLATIVTGDYGNNGMVARQQATGAESQSSFTQTQVPLSPPPPYASPPPGLFEAGQTQFVPTEVNPSCLSPAPSDVSSRTLSAADPPIVSLPPPYVSPDSVDASQALDYDDGEASNSRDLDSLTATQESESTRSIQESEPRDSSTTDASTVVVPLTEASPDVVQDFCPNVLDSFAATQSTESARPLQASNPRVASPTDESNPIMQLTETNIESLVSCSTESEDYPAITGNSNIQHDDLSPETPADLIAAENDARVSSSEQQQPSNDEEHCTLACKTCEQDAKNAQCDQRGQEICSFEINCCVHAPRSANCVCSPRKSCCCSHFMSHCQYVISEIAFESVAPSPCSPKNVEETIQDKAHTAEKQAGDRDKITDLPEESESTDSLSTHFLKLYRDQELVDFGIEMLMKGDPDFASALLTHRVIIARSPSLAVILKFPAYMEGYNRITAVFGEKIGTMHGFEMALKYLYGAPLLDEHLLHLKTIELLGYTEATYGELSFPFGSAKAEVAYSYAVAGACLQLPDVIKAGVELTIAMISWETIDEVLQYSVRPADYLITLKAFIRFDPEASSLGTPTASTPGAQEFKNRWAPQVVTACLKYMADHLPPNFEFHCSNSRRSTTTTASTDSEYTWPDYEVYTASWILSSLPYPYLNEAFGLLRDRGLLSLKLARALLLEREVNRLQGLLLLLKREDSTLQEQMIPEIETLAYQERLTVISHDQGTSSPNISVDRVWVGFHATALPVVLESIASRRH</sequence>
<organism evidence="2 3">
    <name type="scientific">Aspergillus violaceofuscus (strain CBS 115571)</name>
    <dbReference type="NCBI Taxonomy" id="1450538"/>
    <lineage>
        <taxon>Eukaryota</taxon>
        <taxon>Fungi</taxon>
        <taxon>Dikarya</taxon>
        <taxon>Ascomycota</taxon>
        <taxon>Pezizomycotina</taxon>
        <taxon>Eurotiomycetes</taxon>
        <taxon>Eurotiomycetidae</taxon>
        <taxon>Eurotiales</taxon>
        <taxon>Aspergillaceae</taxon>
        <taxon>Aspergillus</taxon>
    </lineage>
</organism>
<feature type="compositionally biased region" description="Polar residues" evidence="1">
    <location>
        <begin position="241"/>
        <end position="257"/>
    </location>
</feature>
<gene>
    <name evidence="2" type="ORF">BO99DRAFT_451686</name>
</gene>
<proteinExistence type="predicted"/>
<name>A0A2V5HCD4_ASPV1</name>
<feature type="region of interest" description="Disordered" evidence="1">
    <location>
        <begin position="399"/>
        <end position="424"/>
    </location>
</feature>
<feature type="compositionally biased region" description="Pro residues" evidence="1">
    <location>
        <begin position="259"/>
        <end position="271"/>
    </location>
</feature>
<feature type="compositionally biased region" description="Polar residues" evidence="1">
    <location>
        <begin position="344"/>
        <end position="356"/>
    </location>
</feature>
<feature type="compositionally biased region" description="Pro residues" evidence="1">
    <location>
        <begin position="192"/>
        <end position="221"/>
    </location>
</feature>
<dbReference type="AlphaFoldDB" id="A0A2V5HCD4"/>
<reference evidence="2 3" key="1">
    <citation type="submission" date="2018-02" db="EMBL/GenBank/DDBJ databases">
        <title>The genomes of Aspergillus section Nigri reveals drivers in fungal speciation.</title>
        <authorList>
            <consortium name="DOE Joint Genome Institute"/>
            <person name="Vesth T.C."/>
            <person name="Nybo J."/>
            <person name="Theobald S."/>
            <person name="Brandl J."/>
            <person name="Frisvad J.C."/>
            <person name="Nielsen K.F."/>
            <person name="Lyhne E.K."/>
            <person name="Kogle M.E."/>
            <person name="Kuo A."/>
            <person name="Riley R."/>
            <person name="Clum A."/>
            <person name="Nolan M."/>
            <person name="Lipzen A."/>
            <person name="Salamov A."/>
            <person name="Henrissat B."/>
            <person name="Wiebenga A."/>
            <person name="De vries R.P."/>
            <person name="Grigoriev I.V."/>
            <person name="Mortensen U.H."/>
            <person name="Andersen M.R."/>
            <person name="Baker S.E."/>
        </authorList>
    </citation>
    <scope>NUCLEOTIDE SEQUENCE [LARGE SCALE GENOMIC DNA]</scope>
    <source>
        <strain evidence="2 3">CBS 115571</strain>
    </source>
</reference>
<accession>A0A2V5HCD4</accession>